<feature type="transmembrane region" description="Helical" evidence="1">
    <location>
        <begin position="109"/>
        <end position="132"/>
    </location>
</feature>
<feature type="transmembrane region" description="Helical" evidence="1">
    <location>
        <begin position="75"/>
        <end position="97"/>
    </location>
</feature>
<feature type="transmembrane region" description="Helical" evidence="1">
    <location>
        <begin position="152"/>
        <end position="176"/>
    </location>
</feature>
<gene>
    <name evidence="2" type="ORF">DSM107014_06290</name>
</gene>
<dbReference type="Gene3D" id="3.40.1090.10">
    <property type="entry name" value="Cytosolic phospholipase A2 catalytic domain"/>
    <property type="match status" value="1"/>
</dbReference>
<reference evidence="2" key="1">
    <citation type="submission" date="2021-02" db="EMBL/GenBank/DDBJ databases">
        <title>Metagenome analyses of Stigonema ocellatum DSM 106950, Chlorogloea purpurea SAG 13.99 and Gomphosphaeria aponina DSM 107014.</title>
        <authorList>
            <person name="Marter P."/>
            <person name="Huang S."/>
        </authorList>
    </citation>
    <scope>NUCLEOTIDE SEQUENCE</scope>
    <source>
        <strain evidence="2">JP213</strain>
    </source>
</reference>
<organism evidence="2 3">
    <name type="scientific">Gomphosphaeria aponina SAG 52.96 = DSM 107014</name>
    <dbReference type="NCBI Taxonomy" id="1521640"/>
    <lineage>
        <taxon>Bacteria</taxon>
        <taxon>Bacillati</taxon>
        <taxon>Cyanobacteriota</taxon>
        <taxon>Cyanophyceae</taxon>
        <taxon>Oscillatoriophycideae</taxon>
        <taxon>Chroococcales</taxon>
        <taxon>Gomphosphaeriaceae</taxon>
        <taxon>Gomphosphaeria</taxon>
    </lineage>
</organism>
<evidence type="ECO:0000313" key="2">
    <source>
        <dbReference type="EMBL" id="MBR8827506.1"/>
    </source>
</evidence>
<proteinExistence type="predicted"/>
<dbReference type="EMBL" id="JADQBC010000033">
    <property type="protein sequence ID" value="MBR8827506.1"/>
    <property type="molecule type" value="Genomic_DNA"/>
</dbReference>
<keyword evidence="1" id="KW-0472">Membrane</keyword>
<accession>A0A941GQZ9</accession>
<feature type="transmembrane region" description="Helical" evidence="1">
    <location>
        <begin position="246"/>
        <end position="265"/>
    </location>
</feature>
<keyword evidence="1" id="KW-0812">Transmembrane</keyword>
<dbReference type="AlphaFoldDB" id="A0A941GQZ9"/>
<comment type="caution">
    <text evidence="2">The sequence shown here is derived from an EMBL/GenBank/DDBJ whole genome shotgun (WGS) entry which is preliminary data.</text>
</comment>
<dbReference type="InterPro" id="IPR016035">
    <property type="entry name" value="Acyl_Trfase/lysoPLipase"/>
</dbReference>
<dbReference type="SUPFAM" id="SSF52151">
    <property type="entry name" value="FabD/lysophospholipase-like"/>
    <property type="match status" value="1"/>
</dbReference>
<feature type="transmembrane region" description="Helical" evidence="1">
    <location>
        <begin position="271"/>
        <end position="291"/>
    </location>
</feature>
<name>A0A941GQZ9_9CHRO</name>
<feature type="transmembrane region" description="Helical" evidence="1">
    <location>
        <begin position="212"/>
        <end position="234"/>
    </location>
</feature>
<protein>
    <submittedName>
        <fullName evidence="2">Patatin-like phospholipase family protein</fullName>
    </submittedName>
</protein>
<evidence type="ECO:0000313" key="3">
    <source>
        <dbReference type="Proteomes" id="UP000767446"/>
    </source>
</evidence>
<dbReference type="Proteomes" id="UP000767446">
    <property type="component" value="Unassembled WGS sequence"/>
</dbReference>
<evidence type="ECO:0000256" key="1">
    <source>
        <dbReference type="SAM" id="Phobius"/>
    </source>
</evidence>
<keyword evidence="1" id="KW-1133">Transmembrane helix</keyword>
<sequence length="727" mass="82842">MEGTKIMKNIFVWLFFVFIVVTGWLLTPVSFWKYIFFLRVPIVMGLLLILLPAIAEFLLPAMLKNLFVMRGVFQMAFTILGATVAGIAVTLVNLIIWENAPARFGVASLPAIPVFWDYGVAIALALPTTAAITDLSQEEMEGEKWQGIEKRWWGFFLGISLSLVFLFLFNWIYAWLTNQKFLSEVLSQLLVFVTKNAPEGYFNPGTGNIENAHVNAFVFFLSLLVVYGVIFKLYKPDLQQKKGKAAALTYVMLLIAIASLFLGSLTFYFDYFRVSVLFFWLLISFGMYWLFQVDHFFTLKPDQRQNKHHDPELQDWKKVINKRLENRGAYSTEKQQRTMVIVCASGGGIQAAGWTTQVLTGLQELLGESFTQAITLISAVSGGAVGTMYYLDRFESHGFPPHSQLENIFKSATEDGLDAVGWGLAYPDLWRMIGLPLFPSILTPEISDRGIALELNWQGEMEQPHHPKTLATWREQIFQGEIPIPIFNATLVEDGFRLLITPMTLGSSSDLKYFDFNSLYSNYDIDVVTAARLSATFPYVSPICRGNQGDPKYHIADGGFFDNSGFVTAVQWLNQWLNPKEELNIKRVLLLQINAFPPSSPTNQFSKNSGWLMTTLGPLLTVLQVRDSILNSRNLTEVELLQKQWQEVNVLEQICREQQIELEYFPIFFPSQEEAPAFYNQQGDYQPPLSWNLTTKEKNAIKDGWKAITNKETIQAIKNLWQRWEMD</sequence>
<feature type="transmembrane region" description="Helical" evidence="1">
    <location>
        <begin position="42"/>
        <end position="63"/>
    </location>
</feature>
<feature type="transmembrane region" description="Helical" evidence="1">
    <location>
        <begin position="12"/>
        <end position="36"/>
    </location>
</feature>